<dbReference type="RefSeq" id="WP_051993225.1">
    <property type="nucleotide sequence ID" value="NZ_AYZF01000017.1"/>
</dbReference>
<comment type="caution">
    <text evidence="1">The sequence shown here is derived from an EMBL/GenBank/DDBJ whole genome shotgun (WGS) entry which is preliminary data.</text>
</comment>
<dbReference type="Pfam" id="PF06125">
    <property type="entry name" value="DUF961"/>
    <property type="match status" value="1"/>
</dbReference>
<evidence type="ECO:0000313" key="1">
    <source>
        <dbReference type="EMBL" id="KRN05519.1"/>
    </source>
</evidence>
<evidence type="ECO:0008006" key="3">
    <source>
        <dbReference type="Google" id="ProtNLM"/>
    </source>
</evidence>
<dbReference type="Gene3D" id="2.40.50.390">
    <property type="entry name" value="Conjugative transposon protein, DUF961"/>
    <property type="match status" value="1"/>
</dbReference>
<name>A0A023CVI4_9LACO</name>
<protein>
    <recommendedName>
        <fullName evidence="3">Conjugative transposon protein</fullName>
    </recommendedName>
</protein>
<dbReference type="InterPro" id="IPR010365">
    <property type="entry name" value="DUF961"/>
</dbReference>
<dbReference type="OrthoDB" id="2289881at2"/>
<sequence>MVKILKLRNGIEIDEEKSLGKLKFLDKKSPSLILGEDGEPTGEIKDRRYDILSKLQHDSFTVVLPAETEEKEFPFNSTVKLINPVVENYAIPNGRYVDAGIRVTADDIILDDKGAVIETKPSKPTTNPLKK</sequence>
<dbReference type="AlphaFoldDB" id="A0A023CVI4"/>
<evidence type="ECO:0000313" key="2">
    <source>
        <dbReference type="Proteomes" id="UP000050961"/>
    </source>
</evidence>
<accession>A0A023CVI4</accession>
<proteinExistence type="predicted"/>
<dbReference type="EMBL" id="AYZF01000017">
    <property type="protein sequence ID" value="KRN05519.1"/>
    <property type="molecule type" value="Genomic_DNA"/>
</dbReference>
<keyword evidence="2" id="KW-1185">Reference proteome</keyword>
<dbReference type="InterPro" id="IPR038620">
    <property type="entry name" value="YdcP-like_sf"/>
</dbReference>
<dbReference type="Proteomes" id="UP000050961">
    <property type="component" value="Unassembled WGS sequence"/>
</dbReference>
<dbReference type="PATRIC" id="fig|1423806.3.peg.2114"/>
<dbReference type="STRING" id="1423806.FD15_GL002075"/>
<organism evidence="1 2">
    <name type="scientific">Liquorilactobacillus sucicola DSM 21376 = JCM 15457</name>
    <dbReference type="NCBI Taxonomy" id="1423806"/>
    <lineage>
        <taxon>Bacteria</taxon>
        <taxon>Bacillati</taxon>
        <taxon>Bacillota</taxon>
        <taxon>Bacilli</taxon>
        <taxon>Lactobacillales</taxon>
        <taxon>Lactobacillaceae</taxon>
        <taxon>Liquorilactobacillus</taxon>
    </lineage>
</organism>
<reference evidence="1 2" key="1">
    <citation type="journal article" date="2015" name="Genome Announc.">
        <title>Expanding the biotechnology potential of lactobacilli through comparative genomics of 213 strains and associated genera.</title>
        <authorList>
            <person name="Sun Z."/>
            <person name="Harris H.M."/>
            <person name="McCann A."/>
            <person name="Guo C."/>
            <person name="Argimon S."/>
            <person name="Zhang W."/>
            <person name="Yang X."/>
            <person name="Jeffery I.B."/>
            <person name="Cooney J.C."/>
            <person name="Kagawa T.F."/>
            <person name="Liu W."/>
            <person name="Song Y."/>
            <person name="Salvetti E."/>
            <person name="Wrobel A."/>
            <person name="Rasinkangas P."/>
            <person name="Parkhill J."/>
            <person name="Rea M.C."/>
            <person name="O'Sullivan O."/>
            <person name="Ritari J."/>
            <person name="Douillard F.P."/>
            <person name="Paul Ross R."/>
            <person name="Yang R."/>
            <person name="Briner A.E."/>
            <person name="Felis G.E."/>
            <person name="de Vos W.M."/>
            <person name="Barrangou R."/>
            <person name="Klaenhammer T.R."/>
            <person name="Caufield P.W."/>
            <person name="Cui Y."/>
            <person name="Zhang H."/>
            <person name="O'Toole P.W."/>
        </authorList>
    </citation>
    <scope>NUCLEOTIDE SEQUENCE [LARGE SCALE GENOMIC DNA]</scope>
    <source>
        <strain evidence="1 2">DSM 21376</strain>
    </source>
</reference>
<gene>
    <name evidence="1" type="ORF">FD15_GL002075</name>
</gene>